<dbReference type="AlphaFoldDB" id="A0A1Y2HC67"/>
<dbReference type="PANTHER" id="PTHR46586:SF3">
    <property type="entry name" value="ANKYRIN REPEAT-CONTAINING PROTEIN"/>
    <property type="match status" value="1"/>
</dbReference>
<dbReference type="Proteomes" id="UP000193411">
    <property type="component" value="Unassembled WGS sequence"/>
</dbReference>
<dbReference type="STRING" id="765915.A0A1Y2HC67"/>
<dbReference type="EMBL" id="MCFL01000050">
    <property type="protein sequence ID" value="ORZ32180.1"/>
    <property type="molecule type" value="Genomic_DNA"/>
</dbReference>
<name>A0A1Y2HC67_9FUNG</name>
<dbReference type="Gene3D" id="1.25.40.20">
    <property type="entry name" value="Ankyrin repeat-containing domain"/>
    <property type="match status" value="1"/>
</dbReference>
<dbReference type="SUPFAM" id="SSF48403">
    <property type="entry name" value="Ankyrin repeat"/>
    <property type="match status" value="1"/>
</dbReference>
<sequence>MRNLGWEAARRGRIDILDWLLSSAQDFGIGIDAWAVLNNASEAGHLDVLDWCVRRKVFDPQDDDAVKYTTESVVACAAGHGTVQVLDWWMQTLGGGERLQYSEWALDAASFNGHLKVLQWFKSNGLELKHHQGLVVDKAAAVGLVDVIQWWHSQHPLVRFMYTTNAADTASMNGHVQVLQWFLDAGLELKYTEQAIDCASQCGRVFVLDWWVRNRARLPAGLQFTSNALVHSHRIAGPQVLDWWRTSRLVLAQDAFFELDFTDLETVLGQSYAVQNALDAVVWGKANGYSVIADESHLKRAVELGRFPVVECLVDVVGVVPTASLVAELEMSQSVPVHIIDWLKSRID</sequence>
<dbReference type="InterPro" id="IPR052050">
    <property type="entry name" value="SecEffector_AnkRepeat"/>
</dbReference>
<protein>
    <recommendedName>
        <fullName evidence="3">Ankyrin repeat-containing domain protein</fullName>
    </recommendedName>
</protein>
<keyword evidence="2" id="KW-1185">Reference proteome</keyword>
<evidence type="ECO:0000313" key="1">
    <source>
        <dbReference type="EMBL" id="ORZ32180.1"/>
    </source>
</evidence>
<dbReference type="PANTHER" id="PTHR46586">
    <property type="entry name" value="ANKYRIN REPEAT-CONTAINING PROTEIN"/>
    <property type="match status" value="1"/>
</dbReference>
<comment type="caution">
    <text evidence="1">The sequence shown here is derived from an EMBL/GenBank/DDBJ whole genome shotgun (WGS) entry which is preliminary data.</text>
</comment>
<organism evidence="1 2">
    <name type="scientific">Catenaria anguillulae PL171</name>
    <dbReference type="NCBI Taxonomy" id="765915"/>
    <lineage>
        <taxon>Eukaryota</taxon>
        <taxon>Fungi</taxon>
        <taxon>Fungi incertae sedis</taxon>
        <taxon>Blastocladiomycota</taxon>
        <taxon>Blastocladiomycetes</taxon>
        <taxon>Blastocladiales</taxon>
        <taxon>Catenariaceae</taxon>
        <taxon>Catenaria</taxon>
    </lineage>
</organism>
<dbReference type="InterPro" id="IPR036770">
    <property type="entry name" value="Ankyrin_rpt-contain_sf"/>
</dbReference>
<evidence type="ECO:0008006" key="3">
    <source>
        <dbReference type="Google" id="ProtNLM"/>
    </source>
</evidence>
<dbReference type="OrthoDB" id="70387at2759"/>
<proteinExistence type="predicted"/>
<accession>A0A1Y2HC67</accession>
<evidence type="ECO:0000313" key="2">
    <source>
        <dbReference type="Proteomes" id="UP000193411"/>
    </source>
</evidence>
<gene>
    <name evidence="1" type="ORF">BCR44DRAFT_1392096</name>
</gene>
<reference evidence="1 2" key="1">
    <citation type="submission" date="2016-07" db="EMBL/GenBank/DDBJ databases">
        <title>Pervasive Adenine N6-methylation of Active Genes in Fungi.</title>
        <authorList>
            <consortium name="DOE Joint Genome Institute"/>
            <person name="Mondo S.J."/>
            <person name="Dannebaum R.O."/>
            <person name="Kuo R.C."/>
            <person name="Labutti K."/>
            <person name="Haridas S."/>
            <person name="Kuo A."/>
            <person name="Salamov A."/>
            <person name="Ahrendt S.R."/>
            <person name="Lipzen A."/>
            <person name="Sullivan W."/>
            <person name="Andreopoulos W.B."/>
            <person name="Clum A."/>
            <person name="Lindquist E."/>
            <person name="Daum C."/>
            <person name="Ramamoorthy G.K."/>
            <person name="Gryganskyi A."/>
            <person name="Culley D."/>
            <person name="Magnuson J.K."/>
            <person name="James T.Y."/>
            <person name="O'Malley M.A."/>
            <person name="Stajich J.E."/>
            <person name="Spatafora J.W."/>
            <person name="Visel A."/>
            <person name="Grigoriev I.V."/>
        </authorList>
    </citation>
    <scope>NUCLEOTIDE SEQUENCE [LARGE SCALE GENOMIC DNA]</scope>
    <source>
        <strain evidence="1 2">PL171</strain>
    </source>
</reference>